<dbReference type="EMBL" id="CAJJDP010000034">
    <property type="protein sequence ID" value="CAD8157506.1"/>
    <property type="molecule type" value="Genomic_DNA"/>
</dbReference>
<organism evidence="1 2">
    <name type="scientific">Paramecium octaurelia</name>
    <dbReference type="NCBI Taxonomy" id="43137"/>
    <lineage>
        <taxon>Eukaryota</taxon>
        <taxon>Sar</taxon>
        <taxon>Alveolata</taxon>
        <taxon>Ciliophora</taxon>
        <taxon>Intramacronucleata</taxon>
        <taxon>Oligohymenophorea</taxon>
        <taxon>Peniculida</taxon>
        <taxon>Parameciidae</taxon>
        <taxon>Paramecium</taxon>
    </lineage>
</organism>
<accession>A0A8S1U4K5</accession>
<dbReference type="Proteomes" id="UP000683925">
    <property type="component" value="Unassembled WGS sequence"/>
</dbReference>
<gene>
    <name evidence="1" type="ORF">POCTA_138.1.T0340005</name>
</gene>
<proteinExistence type="predicted"/>
<evidence type="ECO:0000313" key="1">
    <source>
        <dbReference type="EMBL" id="CAD8157506.1"/>
    </source>
</evidence>
<dbReference type="AlphaFoldDB" id="A0A8S1U4K5"/>
<reference evidence="1" key="1">
    <citation type="submission" date="2021-01" db="EMBL/GenBank/DDBJ databases">
        <authorList>
            <consortium name="Genoscope - CEA"/>
            <person name="William W."/>
        </authorList>
    </citation>
    <scope>NUCLEOTIDE SEQUENCE</scope>
</reference>
<keyword evidence="2" id="KW-1185">Reference proteome</keyword>
<comment type="caution">
    <text evidence="1">The sequence shown here is derived from an EMBL/GenBank/DDBJ whole genome shotgun (WGS) entry which is preliminary data.</text>
</comment>
<name>A0A8S1U4K5_PAROT</name>
<protein>
    <submittedName>
        <fullName evidence="1">Uncharacterized protein</fullName>
    </submittedName>
</protein>
<sequence length="127" mass="15134">MHMLQQIVVENISLHNLSMNLIPSYIKAKLPYQLENIALNICCAYMVKVSKERYCLELSNRQQNHLKDYNINHKYCAQNIFVVLDQYNRLNNDTLLQLLLLFCYPCDQKQMIDRLQHNHQNMVNMCT</sequence>
<evidence type="ECO:0000313" key="2">
    <source>
        <dbReference type="Proteomes" id="UP000683925"/>
    </source>
</evidence>